<dbReference type="SUPFAM" id="SSF52540">
    <property type="entry name" value="P-loop containing nucleoside triphosphate hydrolases"/>
    <property type="match status" value="1"/>
</dbReference>
<dbReference type="EMBL" id="CP029190">
    <property type="protein sequence ID" value="QES51978.1"/>
    <property type="molecule type" value="Genomic_DNA"/>
</dbReference>
<dbReference type="Proteomes" id="UP000325211">
    <property type="component" value="Chromosome"/>
</dbReference>
<proteinExistence type="predicted"/>
<dbReference type="Gene3D" id="3.40.50.300">
    <property type="entry name" value="P-loop containing nucleotide triphosphate hydrolases"/>
    <property type="match status" value="1"/>
</dbReference>
<reference evidence="2 3" key="1">
    <citation type="submission" date="2018-05" db="EMBL/GenBank/DDBJ databases">
        <title>Streptomyces venezuelae.</title>
        <authorList>
            <person name="Kim W."/>
            <person name="Lee N."/>
            <person name="Cho B.-K."/>
        </authorList>
    </citation>
    <scope>NUCLEOTIDE SEQUENCE [LARGE SCALE GENOMIC DNA]</scope>
    <source>
        <strain evidence="2 3">ATCC 21782</strain>
    </source>
</reference>
<evidence type="ECO:0000256" key="1">
    <source>
        <dbReference type="SAM" id="SignalP"/>
    </source>
</evidence>
<evidence type="ECO:0000313" key="2">
    <source>
        <dbReference type="EMBL" id="QES51978.1"/>
    </source>
</evidence>
<evidence type="ECO:0000313" key="3">
    <source>
        <dbReference type="Proteomes" id="UP000325211"/>
    </source>
</evidence>
<keyword evidence="1" id="KW-0732">Signal</keyword>
<evidence type="ECO:0008006" key="4">
    <source>
        <dbReference type="Google" id="ProtNLM"/>
    </source>
</evidence>
<dbReference type="RefSeq" id="WP_150211716.1">
    <property type="nucleotide sequence ID" value="NZ_CP029190.1"/>
</dbReference>
<protein>
    <recommendedName>
        <fullName evidence="4">Cellulose biosynthesis protein BcsQ</fullName>
    </recommendedName>
</protein>
<organism evidence="2 3">
    <name type="scientific">Streptomyces venezuelae</name>
    <dbReference type="NCBI Taxonomy" id="54571"/>
    <lineage>
        <taxon>Bacteria</taxon>
        <taxon>Bacillati</taxon>
        <taxon>Actinomycetota</taxon>
        <taxon>Actinomycetes</taxon>
        <taxon>Kitasatosporales</taxon>
        <taxon>Streptomycetaceae</taxon>
        <taxon>Streptomyces</taxon>
    </lineage>
</organism>
<dbReference type="AlphaFoldDB" id="A0A5P2DCZ2"/>
<feature type="signal peptide" evidence="1">
    <location>
        <begin position="1"/>
        <end position="20"/>
    </location>
</feature>
<dbReference type="InterPro" id="IPR027417">
    <property type="entry name" value="P-loop_NTPase"/>
</dbReference>
<feature type="chain" id="PRO_5025064846" description="Cellulose biosynthesis protein BcsQ" evidence="1">
    <location>
        <begin position="21"/>
        <end position="299"/>
    </location>
</feature>
<gene>
    <name evidence="2" type="ORF">DEJ50_33285</name>
</gene>
<sequence length="299" mass="31431">MTVIALVSAKSCGVTTSALAMTLSSTRPSLLAECDPSGGTLRAGFFQAQITAGTGLYHLAVAERAGEDALAQAFADHLVRLDDSGHRQILPGLTDPAQAPALERTWPALAQVMRVLSDEGGYDVVIDAGRLALESGRLHPTLTPAPLLHGADLVLLVVRATDQSLALARHMAEPLRNELTDRGTGAEALGVLLIEDGSRRAHEVSEALRLPVMAALPWEPDTAAYLAGTGRAPRKLNRSALLSSARTALGHLQAAASRRALHQQYPPTQPVPAVRPASAVPQVAGVLQRLGQGRVDPRV</sequence>
<name>A0A5P2DCZ2_STRVZ</name>
<accession>A0A5P2DCZ2</accession>
<dbReference type="OrthoDB" id="5243870at2"/>